<gene>
    <name evidence="1" type="ORF">ACFSL2_14045</name>
</gene>
<reference evidence="2" key="1">
    <citation type="journal article" date="2019" name="Int. J. Syst. Evol. Microbiol.">
        <title>The Global Catalogue of Microorganisms (GCM) 10K type strain sequencing project: providing services to taxonomists for standard genome sequencing and annotation.</title>
        <authorList>
            <consortium name="The Broad Institute Genomics Platform"/>
            <consortium name="The Broad Institute Genome Sequencing Center for Infectious Disease"/>
            <person name="Wu L."/>
            <person name="Ma J."/>
        </authorList>
    </citation>
    <scope>NUCLEOTIDE SEQUENCE [LARGE SCALE GENOMIC DNA]</scope>
    <source>
        <strain evidence="2">CCM 7043</strain>
    </source>
</reference>
<evidence type="ECO:0000313" key="1">
    <source>
        <dbReference type="EMBL" id="MFD2026633.1"/>
    </source>
</evidence>
<keyword evidence="2" id="KW-1185">Reference proteome</keyword>
<name>A0ABW4VAD6_9MICO</name>
<accession>A0ABW4VAD6</accession>
<dbReference type="RefSeq" id="WP_377198450.1">
    <property type="nucleotide sequence ID" value="NZ_JBHUHF010000001.1"/>
</dbReference>
<evidence type="ECO:0000313" key="2">
    <source>
        <dbReference type="Proteomes" id="UP001597338"/>
    </source>
</evidence>
<sequence length="226" mass="25102">MTVDAKQVQIADGQLRLILPGTWVQIPLRDEAETTAFVKRLVKRQVGSGDRLARVRRQMLEETVTVAREAVKAGIHTYLMSLEILPGVPFPAAILMADRDWPDGALEVRREHGTEEALTKGFPGAEVASGSYGGEIARRYEMARQKAGEDGEEFLTMRLEYFVPYPYEGVDKILAIRANVPQIPQAEPFALLFNEIVDSITFPEVPPTREPVLQEAQVSAEARAAE</sequence>
<dbReference type="EMBL" id="JBHUHF010000001">
    <property type="protein sequence ID" value="MFD2026633.1"/>
    <property type="molecule type" value="Genomic_DNA"/>
</dbReference>
<protein>
    <submittedName>
        <fullName evidence="1">Uncharacterized protein</fullName>
    </submittedName>
</protein>
<dbReference type="Proteomes" id="UP001597338">
    <property type="component" value="Unassembled WGS sequence"/>
</dbReference>
<organism evidence="1 2">
    <name type="scientific">Promicromonospora aerolata</name>
    <dbReference type="NCBI Taxonomy" id="195749"/>
    <lineage>
        <taxon>Bacteria</taxon>
        <taxon>Bacillati</taxon>
        <taxon>Actinomycetota</taxon>
        <taxon>Actinomycetes</taxon>
        <taxon>Micrococcales</taxon>
        <taxon>Promicromonosporaceae</taxon>
        <taxon>Promicromonospora</taxon>
    </lineage>
</organism>
<comment type="caution">
    <text evidence="1">The sequence shown here is derived from an EMBL/GenBank/DDBJ whole genome shotgun (WGS) entry which is preliminary data.</text>
</comment>
<proteinExistence type="predicted"/>